<comment type="caution">
    <text evidence="1">The sequence shown here is derived from an EMBL/GenBank/DDBJ whole genome shotgun (WGS) entry which is preliminary data.</text>
</comment>
<protein>
    <submittedName>
        <fullName evidence="1">Uncharacterized protein</fullName>
    </submittedName>
</protein>
<proteinExistence type="predicted"/>
<keyword evidence="2" id="KW-1185">Reference proteome</keyword>
<organism evidence="1 2">
    <name type="scientific">Perkinsus olseni</name>
    <name type="common">Perkinsus atlanticus</name>
    <dbReference type="NCBI Taxonomy" id="32597"/>
    <lineage>
        <taxon>Eukaryota</taxon>
        <taxon>Sar</taxon>
        <taxon>Alveolata</taxon>
        <taxon>Perkinsozoa</taxon>
        <taxon>Perkinsea</taxon>
        <taxon>Perkinsida</taxon>
        <taxon>Perkinsidae</taxon>
        <taxon>Perkinsus</taxon>
    </lineage>
</organism>
<dbReference type="Proteomes" id="UP000553632">
    <property type="component" value="Unassembled WGS sequence"/>
</dbReference>
<sequence length="90" mass="10155">GVVAKSFGKLAAGILHREPKTTRRERSLWQVQNWILEQYKNSIHDFLQSTGCCSAAGVLHCWRGLSQVCRSFIEQNNVPKRAHIVYEGSG</sequence>
<evidence type="ECO:0000313" key="2">
    <source>
        <dbReference type="Proteomes" id="UP000553632"/>
    </source>
</evidence>
<gene>
    <name evidence="1" type="ORF">FOZ63_022199</name>
</gene>
<dbReference type="AlphaFoldDB" id="A0A7J6UN01"/>
<evidence type="ECO:0000313" key="1">
    <source>
        <dbReference type="EMBL" id="KAF4758623.1"/>
    </source>
</evidence>
<reference evidence="1 2" key="1">
    <citation type="submission" date="2020-04" db="EMBL/GenBank/DDBJ databases">
        <title>Perkinsus olseni comparative genomics.</title>
        <authorList>
            <person name="Bogema D.R."/>
        </authorList>
    </citation>
    <scope>NUCLEOTIDE SEQUENCE [LARGE SCALE GENOMIC DNA]</scope>
    <source>
        <strain evidence="1 2">ATCC PRA-207</strain>
    </source>
</reference>
<name>A0A7J6UN01_PEROL</name>
<feature type="non-terminal residue" evidence="1">
    <location>
        <position position="1"/>
    </location>
</feature>
<dbReference type="EMBL" id="JABANO010001183">
    <property type="protein sequence ID" value="KAF4758623.1"/>
    <property type="molecule type" value="Genomic_DNA"/>
</dbReference>
<accession>A0A7J6UN01</accession>